<name>A0AAV7LDA6_PLEWA</name>
<proteinExistence type="predicted"/>
<dbReference type="AlphaFoldDB" id="A0AAV7LDA6"/>
<sequence length="105" mass="11361">MSASGSLDSSEEASVPAEFKGNWSKDLGFNIPHAVMTGMRTRNVGIMKFIDNSLRPTAWNSCLARLSLKACASARCHYEFGVGCVVLAVKHLHNSTVDFLTGKLT</sequence>
<evidence type="ECO:0000313" key="1">
    <source>
        <dbReference type="EMBL" id="KAJ1088450.1"/>
    </source>
</evidence>
<comment type="caution">
    <text evidence="1">The sequence shown here is derived from an EMBL/GenBank/DDBJ whole genome shotgun (WGS) entry which is preliminary data.</text>
</comment>
<organism evidence="1 2">
    <name type="scientific">Pleurodeles waltl</name>
    <name type="common">Iberian ribbed newt</name>
    <dbReference type="NCBI Taxonomy" id="8319"/>
    <lineage>
        <taxon>Eukaryota</taxon>
        <taxon>Metazoa</taxon>
        <taxon>Chordata</taxon>
        <taxon>Craniata</taxon>
        <taxon>Vertebrata</taxon>
        <taxon>Euteleostomi</taxon>
        <taxon>Amphibia</taxon>
        <taxon>Batrachia</taxon>
        <taxon>Caudata</taxon>
        <taxon>Salamandroidea</taxon>
        <taxon>Salamandridae</taxon>
        <taxon>Pleurodelinae</taxon>
        <taxon>Pleurodeles</taxon>
    </lineage>
</organism>
<dbReference type="EMBL" id="JANPWB010000015">
    <property type="protein sequence ID" value="KAJ1088450.1"/>
    <property type="molecule type" value="Genomic_DNA"/>
</dbReference>
<protein>
    <submittedName>
        <fullName evidence="1">Uncharacterized protein</fullName>
    </submittedName>
</protein>
<gene>
    <name evidence="1" type="ORF">NDU88_001607</name>
</gene>
<reference evidence="1" key="1">
    <citation type="journal article" date="2022" name="bioRxiv">
        <title>Sequencing and chromosome-scale assembly of the giantPleurodeles waltlgenome.</title>
        <authorList>
            <person name="Brown T."/>
            <person name="Elewa A."/>
            <person name="Iarovenko S."/>
            <person name="Subramanian E."/>
            <person name="Araus A.J."/>
            <person name="Petzold A."/>
            <person name="Susuki M."/>
            <person name="Suzuki K.-i.T."/>
            <person name="Hayashi T."/>
            <person name="Toyoda A."/>
            <person name="Oliveira C."/>
            <person name="Osipova E."/>
            <person name="Leigh N.D."/>
            <person name="Simon A."/>
            <person name="Yun M.H."/>
        </authorList>
    </citation>
    <scope>NUCLEOTIDE SEQUENCE</scope>
    <source>
        <strain evidence="1">20211129_DDA</strain>
        <tissue evidence="1">Liver</tissue>
    </source>
</reference>
<keyword evidence="2" id="KW-1185">Reference proteome</keyword>
<accession>A0AAV7LDA6</accession>
<dbReference type="Proteomes" id="UP001066276">
    <property type="component" value="Chromosome 11"/>
</dbReference>
<evidence type="ECO:0000313" key="2">
    <source>
        <dbReference type="Proteomes" id="UP001066276"/>
    </source>
</evidence>